<evidence type="ECO:0000313" key="2">
    <source>
        <dbReference type="EMBL" id="KAG6494376.1"/>
    </source>
</evidence>
<gene>
    <name evidence="2" type="ORF">ZIOFF_049401</name>
</gene>
<dbReference type="PANTHER" id="PTHR31972">
    <property type="entry name" value="EXPRESSED PROTEIN"/>
    <property type="match status" value="1"/>
</dbReference>
<feature type="region of interest" description="Disordered" evidence="1">
    <location>
        <begin position="290"/>
        <end position="338"/>
    </location>
</feature>
<sequence length="363" mass="40002">MALRLAACFGLAASESPSTGAGPSSTTSIYETRRGPAALTWSRAAFGLALRAEIRLSDDEHFTFSIRPSLLWGRRGSRRFRVRDRRRVDFAWDLSRAVFSSGRSVRPEPAGGFFVAVAVDGVMLLVAGDLVEEAYRKTRARRPKAPFLLPPLAARRELAAVEDLVGRGTYHTVALCGRREREISIDLGAKEAGRDSRMSVAVDGEQVFHVRCLQWKFRGSERLEIEGGTRMQVSWDLHDWLFKSKASPSSDAAAARVCGVFLFRFEDDVSPNSSVKDLPFDEDSRNGIHKVPAFEETETSTGYGGADRAATPPRWRQHRSRSSSSASSASTASSSTVTGWSSLEELELQKPEGFSLLVHIFKS</sequence>
<dbReference type="InterPro" id="IPR008586">
    <property type="entry name" value="DUF868_pln"/>
</dbReference>
<dbReference type="Pfam" id="PF05910">
    <property type="entry name" value="DUF868"/>
    <property type="match status" value="1"/>
</dbReference>
<feature type="compositionally biased region" description="Low complexity" evidence="1">
    <location>
        <begin position="322"/>
        <end position="338"/>
    </location>
</feature>
<comment type="caution">
    <text evidence="2">The sequence shown here is derived from an EMBL/GenBank/DDBJ whole genome shotgun (WGS) entry which is preliminary data.</text>
</comment>
<evidence type="ECO:0000313" key="3">
    <source>
        <dbReference type="Proteomes" id="UP000734854"/>
    </source>
</evidence>
<dbReference type="Proteomes" id="UP000734854">
    <property type="component" value="Unassembled WGS sequence"/>
</dbReference>
<dbReference type="OrthoDB" id="1894291at2759"/>
<evidence type="ECO:0008006" key="4">
    <source>
        <dbReference type="Google" id="ProtNLM"/>
    </source>
</evidence>
<keyword evidence="3" id="KW-1185">Reference proteome</keyword>
<reference evidence="2 3" key="1">
    <citation type="submission" date="2020-08" db="EMBL/GenBank/DDBJ databases">
        <title>Plant Genome Project.</title>
        <authorList>
            <person name="Zhang R.-G."/>
        </authorList>
    </citation>
    <scope>NUCLEOTIDE SEQUENCE [LARGE SCALE GENOMIC DNA]</scope>
    <source>
        <tissue evidence="2">Rhizome</tissue>
    </source>
</reference>
<dbReference type="EMBL" id="JACMSC010000013">
    <property type="protein sequence ID" value="KAG6494376.1"/>
    <property type="molecule type" value="Genomic_DNA"/>
</dbReference>
<accession>A0A8J5G143</accession>
<organism evidence="2 3">
    <name type="scientific">Zingiber officinale</name>
    <name type="common">Ginger</name>
    <name type="synonym">Amomum zingiber</name>
    <dbReference type="NCBI Taxonomy" id="94328"/>
    <lineage>
        <taxon>Eukaryota</taxon>
        <taxon>Viridiplantae</taxon>
        <taxon>Streptophyta</taxon>
        <taxon>Embryophyta</taxon>
        <taxon>Tracheophyta</taxon>
        <taxon>Spermatophyta</taxon>
        <taxon>Magnoliopsida</taxon>
        <taxon>Liliopsida</taxon>
        <taxon>Zingiberales</taxon>
        <taxon>Zingiberaceae</taxon>
        <taxon>Zingiber</taxon>
    </lineage>
</organism>
<dbReference type="PANTHER" id="PTHR31972:SF3">
    <property type="entry name" value="OS09G0416600 PROTEIN"/>
    <property type="match status" value="1"/>
</dbReference>
<proteinExistence type="predicted"/>
<evidence type="ECO:0000256" key="1">
    <source>
        <dbReference type="SAM" id="MobiDB-lite"/>
    </source>
</evidence>
<protein>
    <recommendedName>
        <fullName evidence="4">DUF868 family protein</fullName>
    </recommendedName>
</protein>
<name>A0A8J5G143_ZINOF</name>
<dbReference type="AlphaFoldDB" id="A0A8J5G143"/>